<proteinExistence type="predicted"/>
<organism evidence="1 2">
    <name type="scientific">Protopolystoma xenopodis</name>
    <dbReference type="NCBI Taxonomy" id="117903"/>
    <lineage>
        <taxon>Eukaryota</taxon>
        <taxon>Metazoa</taxon>
        <taxon>Spiralia</taxon>
        <taxon>Lophotrochozoa</taxon>
        <taxon>Platyhelminthes</taxon>
        <taxon>Monogenea</taxon>
        <taxon>Polyopisthocotylea</taxon>
        <taxon>Polystomatidea</taxon>
        <taxon>Polystomatidae</taxon>
        <taxon>Protopolystoma</taxon>
    </lineage>
</organism>
<comment type="caution">
    <text evidence="1">The sequence shown here is derived from an EMBL/GenBank/DDBJ whole genome shotgun (WGS) entry which is preliminary data.</text>
</comment>
<dbReference type="EMBL" id="CAAALY010000567">
    <property type="protein sequence ID" value="VEL06878.1"/>
    <property type="molecule type" value="Genomic_DNA"/>
</dbReference>
<dbReference type="Proteomes" id="UP000784294">
    <property type="component" value="Unassembled WGS sequence"/>
</dbReference>
<dbReference type="AlphaFoldDB" id="A0A3S4ZMA3"/>
<evidence type="ECO:0000313" key="1">
    <source>
        <dbReference type="EMBL" id="VEL06878.1"/>
    </source>
</evidence>
<name>A0A3S4ZMA3_9PLAT</name>
<accession>A0A3S4ZMA3</accession>
<gene>
    <name evidence="1" type="ORF">PXEA_LOCUS318</name>
</gene>
<protein>
    <submittedName>
        <fullName evidence="1">Uncharacterized protein</fullName>
    </submittedName>
</protein>
<keyword evidence="2" id="KW-1185">Reference proteome</keyword>
<reference evidence="1" key="1">
    <citation type="submission" date="2018-11" db="EMBL/GenBank/DDBJ databases">
        <authorList>
            <consortium name="Pathogen Informatics"/>
        </authorList>
    </citation>
    <scope>NUCLEOTIDE SEQUENCE</scope>
</reference>
<evidence type="ECO:0000313" key="2">
    <source>
        <dbReference type="Proteomes" id="UP000784294"/>
    </source>
</evidence>
<sequence>MARMLSCSEEVFYMAVNIASHSTNDCFGQFGLNFWNDDMEGFSTRLSELNVPPILHHGQRQSQALAVAVWLVDIPLEVGTAEESTRNRESRVLIQPFMLDVADESRSLGRPLTVN</sequence>